<accession>A0ABU6Z288</accession>
<evidence type="ECO:0000313" key="2">
    <source>
        <dbReference type="Proteomes" id="UP001341840"/>
    </source>
</evidence>
<dbReference type="EMBL" id="JASCZI010246536">
    <property type="protein sequence ID" value="MED6214913.1"/>
    <property type="molecule type" value="Genomic_DNA"/>
</dbReference>
<sequence>FNQPNDAANNLLTCPHMPPKVGLHLKIHVLIPPIPDLCDPFAFRFSSFTEFLCGSFICFSL</sequence>
<dbReference type="Proteomes" id="UP001341840">
    <property type="component" value="Unassembled WGS sequence"/>
</dbReference>
<comment type="caution">
    <text evidence="1">The sequence shown here is derived from an EMBL/GenBank/DDBJ whole genome shotgun (WGS) entry which is preliminary data.</text>
</comment>
<keyword evidence="2" id="KW-1185">Reference proteome</keyword>
<gene>
    <name evidence="1" type="ORF">PIB30_108093</name>
</gene>
<organism evidence="1 2">
    <name type="scientific">Stylosanthes scabra</name>
    <dbReference type="NCBI Taxonomy" id="79078"/>
    <lineage>
        <taxon>Eukaryota</taxon>
        <taxon>Viridiplantae</taxon>
        <taxon>Streptophyta</taxon>
        <taxon>Embryophyta</taxon>
        <taxon>Tracheophyta</taxon>
        <taxon>Spermatophyta</taxon>
        <taxon>Magnoliopsida</taxon>
        <taxon>eudicotyledons</taxon>
        <taxon>Gunneridae</taxon>
        <taxon>Pentapetalae</taxon>
        <taxon>rosids</taxon>
        <taxon>fabids</taxon>
        <taxon>Fabales</taxon>
        <taxon>Fabaceae</taxon>
        <taxon>Papilionoideae</taxon>
        <taxon>50 kb inversion clade</taxon>
        <taxon>dalbergioids sensu lato</taxon>
        <taxon>Dalbergieae</taxon>
        <taxon>Pterocarpus clade</taxon>
        <taxon>Stylosanthes</taxon>
    </lineage>
</organism>
<reference evidence="1 2" key="1">
    <citation type="journal article" date="2023" name="Plants (Basel)">
        <title>Bridging the Gap: Combining Genomics and Transcriptomics Approaches to Understand Stylosanthes scabra, an Orphan Legume from the Brazilian Caatinga.</title>
        <authorList>
            <person name="Ferreira-Neto J.R.C."/>
            <person name="da Silva M.D."/>
            <person name="Binneck E."/>
            <person name="de Melo N.F."/>
            <person name="da Silva R.H."/>
            <person name="de Melo A.L.T.M."/>
            <person name="Pandolfi V."/>
            <person name="Bustamante F.O."/>
            <person name="Brasileiro-Vidal A.C."/>
            <person name="Benko-Iseppon A.M."/>
        </authorList>
    </citation>
    <scope>NUCLEOTIDE SEQUENCE [LARGE SCALE GENOMIC DNA]</scope>
    <source>
        <tissue evidence="1">Leaves</tissue>
    </source>
</reference>
<protein>
    <submittedName>
        <fullName evidence="1">Uncharacterized protein</fullName>
    </submittedName>
</protein>
<proteinExistence type="predicted"/>
<feature type="non-terminal residue" evidence="1">
    <location>
        <position position="1"/>
    </location>
</feature>
<evidence type="ECO:0000313" key="1">
    <source>
        <dbReference type="EMBL" id="MED6214913.1"/>
    </source>
</evidence>
<name>A0ABU6Z288_9FABA</name>